<dbReference type="GO" id="GO:0031012">
    <property type="term" value="C:extracellular matrix"/>
    <property type="evidence" value="ECO:0007669"/>
    <property type="project" value="TreeGrafter"/>
</dbReference>
<dbReference type="GO" id="GO:0007508">
    <property type="term" value="P:larval heart development"/>
    <property type="evidence" value="ECO:0007669"/>
    <property type="project" value="TreeGrafter"/>
</dbReference>
<sequence length="1097" mass="123956">MSSFCSSALPSTLHGAVGSQLCLEKLSADNIQPRMGKGVVGSDTRRNRDAQSINSWLRGWCHCHGFGFFDNGMAYTAPGLLASDGIHLSQRGKRIFAQELAGLIDRALNDSKGEGDNIRLARGKLRDDVPRLEGAGASEGTQPVSLRCAGYAGAQPKSNRVELGDTEATGAKREMPVKRLKARKGCSSMKETWVTAQLKCLYANACSMGNKQEELEAIVHQENYDMVAITETWWDDSHNWSTAMDGYKHFRRDRRGRRGGGVALYVRECLDSLELDDGDDRVECLWVRIRGKASKADIVVGVCYRPPNQDEETDELFYKQREASRSLALVGDFNLPDVCWKYNTAERKQSRRFLEHVADNFLTQLVSEPTREGAPLDLLFTNREGLASHVMVGGCLGQSDHELIEFLICGEAARGVSRTATLDFRRADFSLFRRLVERVPWEAALKGKGVQEGWTFFKEEVLKAQERAVPRCRNTSQRGRRPAWLTRELWLELRKKRRVYDLWKKGRATQEDYKGVVRLCREKIRKAKAELELNLAAAVKDNKKHFFKYISSKRRAKENLQPLVDGGGNTVTKDEEKAEVLNAFFASVFNSRANCSLGTQPLELEDRDGDQNGAPIIQGEMVSDLLHHLDTHKSMGPDEIHPRVLKELADVLTKPLSIIYQQSWPAGDVPADWRLANVTPIFKKGQKEDPGNYRPLTEQIILSAITRHVEDNQGIKPSQHGFRKGGSCLTNLISFYDKVTRVVDEGKAVDVVYVDFSKAFDTVSHSILLEKLAAHGLDGCTLCWDKNWLDGRAQRVVVNGVYSSWRLVTSGVPQGSVLGPALFNIFINDLDEGIECTLSKFADDTKLCGSVDLLEALWVLVQVQRGLDRLDRWAEVNCMSFNKAKCKVLHLDHSNPMQRYRLGEEWLESCLAEKDLGMLVAKKASGILACIKNSVASRTREVIVPLYSALVRPHLECCVQFWAPHYKRDIEGLERVQRRATKLVKGLEQKSDEERLRELGLFSLEKRRLRGDLIALYNYLKGGCREVGVGLFSQVTSDRMRGNGLKLHQGRFRLGIRKFYFTERVIKHWHRLPREVVESPSLEVFKRRLDEVLMDMV</sequence>
<evidence type="ECO:0000259" key="1">
    <source>
        <dbReference type="PROSITE" id="PS50878"/>
    </source>
</evidence>
<dbReference type="PANTHER" id="PTHR33395:SF22">
    <property type="entry name" value="REVERSE TRANSCRIPTASE DOMAIN-CONTAINING PROTEIN"/>
    <property type="match status" value="1"/>
</dbReference>
<keyword evidence="3" id="KW-1185">Reference proteome</keyword>
<comment type="caution">
    <text evidence="2">The sequence shown here is derived from an EMBL/GenBank/DDBJ whole genome shotgun (WGS) entry which is preliminary data.</text>
</comment>
<dbReference type="GO" id="GO:0003824">
    <property type="term" value="F:catalytic activity"/>
    <property type="evidence" value="ECO:0007669"/>
    <property type="project" value="InterPro"/>
</dbReference>
<name>A0AAN7S2U7_MYCAM</name>
<dbReference type="Gene3D" id="3.40.50.12700">
    <property type="match status" value="1"/>
</dbReference>
<proteinExistence type="predicted"/>
<dbReference type="Pfam" id="PF03372">
    <property type="entry name" value="Exo_endo_phos"/>
    <property type="match status" value="1"/>
</dbReference>
<dbReference type="AlphaFoldDB" id="A0AAN7S2U7"/>
<dbReference type="CDD" id="cd01650">
    <property type="entry name" value="RT_nLTR_like"/>
    <property type="match status" value="1"/>
</dbReference>
<dbReference type="InterPro" id="IPR000477">
    <property type="entry name" value="RT_dom"/>
</dbReference>
<protein>
    <recommendedName>
        <fullName evidence="1">Reverse transcriptase domain-containing protein</fullName>
    </recommendedName>
</protein>
<dbReference type="Proteomes" id="UP001333110">
    <property type="component" value="Unassembled WGS sequence"/>
</dbReference>
<dbReference type="Gene3D" id="3.60.10.10">
    <property type="entry name" value="Endonuclease/exonuclease/phosphatase"/>
    <property type="match status" value="1"/>
</dbReference>
<dbReference type="InterPro" id="IPR036691">
    <property type="entry name" value="Endo/exonu/phosph_ase_sf"/>
</dbReference>
<evidence type="ECO:0000313" key="2">
    <source>
        <dbReference type="EMBL" id="KAK4817531.1"/>
    </source>
</evidence>
<feature type="domain" description="Reverse transcriptase" evidence="1">
    <location>
        <begin position="662"/>
        <end position="911"/>
    </location>
</feature>
<evidence type="ECO:0000313" key="3">
    <source>
        <dbReference type="Proteomes" id="UP001333110"/>
    </source>
</evidence>
<accession>A0AAN7S2U7</accession>
<dbReference type="PANTHER" id="PTHR33395">
    <property type="entry name" value="TRANSCRIPTASE, PUTATIVE-RELATED-RELATED"/>
    <property type="match status" value="1"/>
</dbReference>
<organism evidence="2 3">
    <name type="scientific">Mycteria americana</name>
    <name type="common">Wood stork</name>
    <dbReference type="NCBI Taxonomy" id="33587"/>
    <lineage>
        <taxon>Eukaryota</taxon>
        <taxon>Metazoa</taxon>
        <taxon>Chordata</taxon>
        <taxon>Craniata</taxon>
        <taxon>Vertebrata</taxon>
        <taxon>Euteleostomi</taxon>
        <taxon>Archelosauria</taxon>
        <taxon>Archosauria</taxon>
        <taxon>Dinosauria</taxon>
        <taxon>Saurischia</taxon>
        <taxon>Theropoda</taxon>
        <taxon>Coelurosauria</taxon>
        <taxon>Aves</taxon>
        <taxon>Neognathae</taxon>
        <taxon>Neoaves</taxon>
        <taxon>Aequornithes</taxon>
        <taxon>Ciconiiformes</taxon>
        <taxon>Ciconiidae</taxon>
        <taxon>Mycteria</taxon>
    </lineage>
</organism>
<dbReference type="GO" id="GO:0061343">
    <property type="term" value="P:cell adhesion involved in heart morphogenesis"/>
    <property type="evidence" value="ECO:0007669"/>
    <property type="project" value="TreeGrafter"/>
</dbReference>
<gene>
    <name evidence="2" type="ORF">QYF61_019449</name>
</gene>
<dbReference type="EMBL" id="JAUNZN010000008">
    <property type="protein sequence ID" value="KAK4817531.1"/>
    <property type="molecule type" value="Genomic_DNA"/>
</dbReference>
<dbReference type="InterPro" id="IPR005135">
    <property type="entry name" value="Endo/exonuclease/phosphatase"/>
</dbReference>
<dbReference type="Pfam" id="PF00078">
    <property type="entry name" value="RVT_1"/>
    <property type="match status" value="1"/>
</dbReference>
<dbReference type="SUPFAM" id="SSF52266">
    <property type="entry name" value="SGNH hydrolase"/>
    <property type="match status" value="1"/>
</dbReference>
<reference evidence="2 3" key="1">
    <citation type="journal article" date="2023" name="J. Hered.">
        <title>Chromosome-level genome of the wood stork (Mycteria americana) provides insight into avian chromosome evolution.</title>
        <authorList>
            <person name="Flamio R. Jr."/>
            <person name="Ramstad K.M."/>
        </authorList>
    </citation>
    <scope>NUCLEOTIDE SEQUENCE [LARGE SCALE GENOMIC DNA]</scope>
    <source>
        <strain evidence="2">JAX WOST 10</strain>
    </source>
</reference>
<dbReference type="PROSITE" id="PS50878">
    <property type="entry name" value="RT_POL"/>
    <property type="match status" value="1"/>
</dbReference>
<dbReference type="SUPFAM" id="SSF56219">
    <property type="entry name" value="DNase I-like"/>
    <property type="match status" value="1"/>
</dbReference>